<sequence length="100" mass="11148">MRALVLEAINNWSDGVARGNNVADCSEELALDMSELLEPIASLESILENLKVKIATRIDDPASAICTDEVLRALSQLAHVETQTLTLYWKTRLHLNRTIM</sequence>
<evidence type="ECO:0000313" key="2">
    <source>
        <dbReference type="Proteomes" id="UP000002640"/>
    </source>
</evidence>
<dbReference type="SMR" id="G4YIJ8"/>
<name>G4YIJ8_PHYSP</name>
<dbReference type="Proteomes" id="UP000002640">
    <property type="component" value="Unassembled WGS sequence"/>
</dbReference>
<protein>
    <submittedName>
        <fullName evidence="1">Uncharacterized protein</fullName>
    </submittedName>
</protein>
<dbReference type="AlphaFoldDB" id="G4YIJ8"/>
<dbReference type="RefSeq" id="XP_009515397.1">
    <property type="nucleotide sequence ID" value="XM_009517102.1"/>
</dbReference>
<accession>G4YIJ8</accession>
<keyword evidence="2" id="KW-1185">Reference proteome</keyword>
<dbReference type="OMA" id="LYWKTRL"/>
<dbReference type="KEGG" id="psoj:PHYSODRAFT_472587"/>
<organism evidence="1 2">
    <name type="scientific">Phytophthora sojae (strain P6497)</name>
    <name type="common">Soybean stem and root rot agent</name>
    <name type="synonym">Phytophthora megasperma f. sp. glycines</name>
    <dbReference type="NCBI Taxonomy" id="1094619"/>
    <lineage>
        <taxon>Eukaryota</taxon>
        <taxon>Sar</taxon>
        <taxon>Stramenopiles</taxon>
        <taxon>Oomycota</taxon>
        <taxon>Peronosporomycetes</taxon>
        <taxon>Peronosporales</taxon>
        <taxon>Peronosporaceae</taxon>
        <taxon>Phytophthora</taxon>
    </lineage>
</organism>
<proteinExistence type="predicted"/>
<dbReference type="InParanoid" id="G4YIJ8"/>
<dbReference type="GeneID" id="20654248"/>
<gene>
    <name evidence="1" type="ORF">PHYSODRAFT_472587</name>
</gene>
<reference evidence="1 2" key="1">
    <citation type="journal article" date="2006" name="Science">
        <title>Phytophthora genome sequences uncover evolutionary origins and mechanisms of pathogenesis.</title>
        <authorList>
            <person name="Tyler B.M."/>
            <person name="Tripathy S."/>
            <person name="Zhang X."/>
            <person name="Dehal P."/>
            <person name="Jiang R.H."/>
            <person name="Aerts A."/>
            <person name="Arredondo F.D."/>
            <person name="Baxter L."/>
            <person name="Bensasson D."/>
            <person name="Beynon J.L."/>
            <person name="Chapman J."/>
            <person name="Damasceno C.M."/>
            <person name="Dorrance A.E."/>
            <person name="Dou D."/>
            <person name="Dickerman A.W."/>
            <person name="Dubchak I.L."/>
            <person name="Garbelotto M."/>
            <person name="Gijzen M."/>
            <person name="Gordon S.G."/>
            <person name="Govers F."/>
            <person name="Grunwald N.J."/>
            <person name="Huang W."/>
            <person name="Ivors K.L."/>
            <person name="Jones R.W."/>
            <person name="Kamoun S."/>
            <person name="Krampis K."/>
            <person name="Lamour K.H."/>
            <person name="Lee M.K."/>
            <person name="McDonald W.H."/>
            <person name="Medina M."/>
            <person name="Meijer H.J."/>
            <person name="Nordberg E.K."/>
            <person name="Maclean D.J."/>
            <person name="Ospina-Giraldo M.D."/>
            <person name="Morris P.F."/>
            <person name="Phuntumart V."/>
            <person name="Putnam N.H."/>
            <person name="Rash S."/>
            <person name="Rose J.K."/>
            <person name="Sakihama Y."/>
            <person name="Salamov A.A."/>
            <person name="Savidor A."/>
            <person name="Scheuring C.F."/>
            <person name="Smith B.M."/>
            <person name="Sobral B.W."/>
            <person name="Terry A."/>
            <person name="Torto-Alalibo T.A."/>
            <person name="Win J."/>
            <person name="Xu Z."/>
            <person name="Zhang H."/>
            <person name="Grigoriev I.V."/>
            <person name="Rokhsar D.S."/>
            <person name="Boore J.L."/>
        </authorList>
    </citation>
    <scope>NUCLEOTIDE SEQUENCE [LARGE SCALE GENOMIC DNA]</scope>
    <source>
        <strain evidence="1 2">P6497</strain>
    </source>
</reference>
<dbReference type="EMBL" id="JH159151">
    <property type="protein sequence ID" value="EGZ28122.1"/>
    <property type="molecule type" value="Genomic_DNA"/>
</dbReference>
<evidence type="ECO:0000313" key="1">
    <source>
        <dbReference type="EMBL" id="EGZ28122.1"/>
    </source>
</evidence>